<accession>A0A511YSM6</accession>
<proteinExistence type="predicted"/>
<dbReference type="EMBL" id="BJYJ01000058">
    <property type="protein sequence ID" value="GEN78207.1"/>
    <property type="molecule type" value="Genomic_DNA"/>
</dbReference>
<keyword evidence="3" id="KW-1185">Reference proteome</keyword>
<dbReference type="Proteomes" id="UP000321863">
    <property type="component" value="Unassembled WGS sequence"/>
</dbReference>
<organism evidence="2 3">
    <name type="scientific">Chryseobacterium hagamense</name>
    <dbReference type="NCBI Taxonomy" id="395935"/>
    <lineage>
        <taxon>Bacteria</taxon>
        <taxon>Pseudomonadati</taxon>
        <taxon>Bacteroidota</taxon>
        <taxon>Flavobacteriia</taxon>
        <taxon>Flavobacteriales</taxon>
        <taxon>Weeksellaceae</taxon>
        <taxon>Chryseobacterium group</taxon>
        <taxon>Chryseobacterium</taxon>
    </lineage>
</organism>
<evidence type="ECO:0000313" key="3">
    <source>
        <dbReference type="Proteomes" id="UP000321863"/>
    </source>
</evidence>
<name>A0A511YSM6_9FLAO</name>
<comment type="caution">
    <text evidence="2">The sequence shown here is derived from an EMBL/GenBank/DDBJ whole genome shotgun (WGS) entry which is preliminary data.</text>
</comment>
<evidence type="ECO:0000313" key="2">
    <source>
        <dbReference type="EMBL" id="GEN78207.1"/>
    </source>
</evidence>
<dbReference type="Pfam" id="PF20041">
    <property type="entry name" value="DUF6443"/>
    <property type="match status" value="1"/>
</dbReference>
<protein>
    <recommendedName>
        <fullName evidence="1">DUF6443 domain-containing protein</fullName>
    </recommendedName>
</protein>
<evidence type="ECO:0000259" key="1">
    <source>
        <dbReference type="Pfam" id="PF20041"/>
    </source>
</evidence>
<dbReference type="InterPro" id="IPR050708">
    <property type="entry name" value="T6SS_VgrG/RHS"/>
</dbReference>
<dbReference type="InterPro" id="IPR045619">
    <property type="entry name" value="DUF6443"/>
</dbReference>
<dbReference type="PANTHER" id="PTHR32305">
    <property type="match status" value="1"/>
</dbReference>
<feature type="domain" description="DUF6443" evidence="1">
    <location>
        <begin position="136"/>
        <end position="263"/>
    </location>
</feature>
<sequence length="1340" mass="150693">MLKGQYSNHSKYYNWDVFAQNITSGGGGVTLNINNNILSLTFSGGFVETYLKQGKIAGTDYPGILPNVEIPVPSGNFFSNKGYRFFIIDNKVAIYHENSISITTFGGTISVDLTSAIPVTGDIAEYLSNWTSQNKVTEINYLSDQGNSGDKKISISYYDGLGRELQNVAKAATPFGKDLIIPFEYDDYGRKVKDFLPVPTTQNNGLFVNENTVNSLAFSYYNGEPAYSEKVFEISPLDRISMQAAPGTSWKKSSGHEIKYDYQINNTSDNIKKYDISLLSVNDLYEPTLWITSVYDNGMLIKKIVKDEEWTISSGTNNTTEEFTDKNGRNILQRKYINSIIADTYYIYDVYGNLTYIIPPLASDTVKNLAAGIFPDSVLNNLCYQYKYDKKNRLVAKKLPGKGWEYMVYDKADRLVATQDANLKLLNKWLFTKYDRFGRVLYTGISIDNGDRNAVQTWITNTYGVNTETFGTYTQSGLQIYYANTAYPQNIESILSVNYYDTYPPGTPAIPAQVLGQDVLPQDTQNSPVSTKSLPVASYVKNIEDDNWTKNYIWYDKKGRTIGTHSINHLGGYTRTETELDFAGIPKRTNTYHLRKQGEIGVTLQERFVYDGQNRLLQHYHKVDDNTEVLLAENTYNELSQLTNKKVGNNLQSIDYAYNIRGWLTGINRDQMAVPDLGGKLFSYKIKYNEKEGITSPNAAQFPGKEVMAKYNGNIAEVDWRSVENIGNNPSITPKRYGYVYDRLNRLTAGFYQTPNNASIGENTESLEYDLNGNITKLFRTSVLEYGSTTPTKIDDLEYIYDAQNKSNKLITLNDNSFNPTGYEGGGLEIKYDDNGNMTEMPDKGINKIDYNYMNLPNKVNYSKSGNESVIVNTRYGAGGEKLQKENTTTTFGINGYTTSRRITDYLDGFQYLAIITTTPPPSGGGSESMMAANSETGRALERQAYSIDNDSSFSLNTLTLKNKDLQFFPTAEGFYDYKKDQYIYQYKDHLGNSRISFARNTSGNLELVDVNDYYPFGMNHLKSGASFFGVSSYKNYKYNGKELQETGMYDYGARFYMSDIGKFGTHDPLSDATFQPYNYANNNPIFYNDPTGMVGEAFASTDVVRQKDGSYKVVGAYDDGDTNIYVVNNEKDKKRTGEVIGQTMTPVDFMSANNKDGSLYFDKNETGVTFNLNNLTVSGTAKDKKGRSAELEDLDAAGLLQWIKQYYMNTINGDMPGTPYGWLQVLRELSANGSILDVKVSMGLHPYTAIGNGKNSRGKPIITTLRAMGNMGFGANMLLSKPPIVGKDYWYGVIMNKAGQYNQSQNGGNGYNAHYPYFGEHSYSGSYIYFGYYRQFYKK</sequence>
<reference evidence="2 3" key="1">
    <citation type="submission" date="2019-07" db="EMBL/GenBank/DDBJ databases">
        <title>Whole genome shotgun sequence of Chryseobacterium hagamense NBRC 105253.</title>
        <authorList>
            <person name="Hosoyama A."/>
            <person name="Uohara A."/>
            <person name="Ohji S."/>
            <person name="Ichikawa N."/>
        </authorList>
    </citation>
    <scope>NUCLEOTIDE SEQUENCE [LARGE SCALE GENOMIC DNA]</scope>
    <source>
        <strain evidence="2 3">NBRC 105253</strain>
    </source>
</reference>
<dbReference type="PANTHER" id="PTHR32305:SF15">
    <property type="entry name" value="PROTEIN RHSA-RELATED"/>
    <property type="match status" value="1"/>
</dbReference>
<dbReference type="Gene3D" id="2.180.10.10">
    <property type="entry name" value="RHS repeat-associated core"/>
    <property type="match status" value="1"/>
</dbReference>
<dbReference type="InterPro" id="IPR022385">
    <property type="entry name" value="Rhs_assc_core"/>
</dbReference>
<dbReference type="OrthoDB" id="2972467at2"/>
<gene>
    <name evidence="2" type="ORF">CHA01nite_39470</name>
</gene>
<dbReference type="NCBIfam" id="TIGR03696">
    <property type="entry name" value="Rhs_assc_core"/>
    <property type="match status" value="1"/>
</dbReference>